<name>A0A268NWF3_SHOCL</name>
<dbReference type="Proteomes" id="UP000216207">
    <property type="component" value="Unassembled WGS sequence"/>
</dbReference>
<dbReference type="Pfam" id="PF16277">
    <property type="entry name" value="DUF4926"/>
    <property type="match status" value="1"/>
</dbReference>
<evidence type="ECO:0000313" key="2">
    <source>
        <dbReference type="Proteomes" id="UP000216207"/>
    </source>
</evidence>
<proteinExistence type="predicted"/>
<dbReference type="AlphaFoldDB" id="A0A268NWF3"/>
<gene>
    <name evidence="1" type="ORF">CHH72_18055</name>
</gene>
<protein>
    <submittedName>
        <fullName evidence="1">DUF4926 domain-containing protein</fullName>
    </submittedName>
</protein>
<dbReference type="RefSeq" id="WP_095327162.1">
    <property type="nucleotide sequence ID" value="NZ_NPCC01000034.1"/>
</dbReference>
<evidence type="ECO:0000313" key="1">
    <source>
        <dbReference type="EMBL" id="PAE87365.1"/>
    </source>
</evidence>
<dbReference type="EMBL" id="NPCC01000034">
    <property type="protein sequence ID" value="PAE87365.1"/>
    <property type="molecule type" value="Genomic_DNA"/>
</dbReference>
<reference evidence="1 2" key="1">
    <citation type="submission" date="2017-07" db="EMBL/GenBank/DDBJ databases">
        <title>Isolation and whole genome analysis of endospore-forming bacteria from heroin.</title>
        <authorList>
            <person name="Kalinowski J."/>
            <person name="Ahrens B."/>
            <person name="Al-Dilaimi A."/>
            <person name="Winkler A."/>
            <person name="Wibberg D."/>
            <person name="Schleenbecker U."/>
            <person name="Ruckert C."/>
            <person name="Wolfel R."/>
            <person name="Grass G."/>
        </authorList>
    </citation>
    <scope>NUCLEOTIDE SEQUENCE [LARGE SCALE GENOMIC DNA]</scope>
    <source>
        <strain evidence="1 2">7539</strain>
    </source>
</reference>
<sequence>MSFEVYETVKVKEDKPDEGIKKGDIGTIIMVYDTPNKAYEVEFVDEEGRVKYQGVYLSNQIDKLK</sequence>
<organism evidence="1 2">
    <name type="scientific">Shouchella clausii</name>
    <name type="common">Alkalihalobacillus clausii</name>
    <dbReference type="NCBI Taxonomy" id="79880"/>
    <lineage>
        <taxon>Bacteria</taxon>
        <taxon>Bacillati</taxon>
        <taxon>Bacillota</taxon>
        <taxon>Bacilli</taxon>
        <taxon>Bacillales</taxon>
        <taxon>Bacillaceae</taxon>
        <taxon>Shouchella</taxon>
    </lineage>
</organism>
<comment type="caution">
    <text evidence="1">The sequence shown here is derived from an EMBL/GenBank/DDBJ whole genome shotgun (WGS) entry which is preliminary data.</text>
</comment>
<dbReference type="InterPro" id="IPR032568">
    <property type="entry name" value="DUF4926"/>
</dbReference>
<accession>A0A268NWF3</accession>